<dbReference type="PROSITE" id="PS50878">
    <property type="entry name" value="RT_POL"/>
    <property type="match status" value="1"/>
</dbReference>
<dbReference type="InterPro" id="IPR043502">
    <property type="entry name" value="DNA/RNA_pol_sf"/>
</dbReference>
<feature type="domain" description="Reverse transcriptase" evidence="9">
    <location>
        <begin position="1"/>
        <end position="53"/>
    </location>
</feature>
<dbReference type="AlphaFoldDB" id="A0A9Q1E7W0"/>
<keyword evidence="7" id="KW-0378">Hydrolase</keyword>
<reference evidence="10" key="1">
    <citation type="journal article" date="2023" name="Science">
        <title>Genome structures resolve the early diversification of teleost fishes.</title>
        <authorList>
            <person name="Parey E."/>
            <person name="Louis A."/>
            <person name="Montfort J."/>
            <person name="Bouchez O."/>
            <person name="Roques C."/>
            <person name="Iampietro C."/>
            <person name="Lluch J."/>
            <person name="Castinel A."/>
            <person name="Donnadieu C."/>
            <person name="Desvignes T."/>
            <person name="Floi Bucao C."/>
            <person name="Jouanno E."/>
            <person name="Wen M."/>
            <person name="Mejri S."/>
            <person name="Dirks R."/>
            <person name="Jansen H."/>
            <person name="Henkel C."/>
            <person name="Chen W.J."/>
            <person name="Zahm M."/>
            <person name="Cabau C."/>
            <person name="Klopp C."/>
            <person name="Thompson A.W."/>
            <person name="Robinson-Rechavi M."/>
            <person name="Braasch I."/>
            <person name="Lecointre G."/>
            <person name="Bobe J."/>
            <person name="Postlethwait J.H."/>
            <person name="Berthelot C."/>
            <person name="Roest Crollius H."/>
            <person name="Guiguen Y."/>
        </authorList>
    </citation>
    <scope>NUCLEOTIDE SEQUENCE</scope>
    <source>
        <strain evidence="10">WJC10195</strain>
    </source>
</reference>
<dbReference type="InterPro" id="IPR043128">
    <property type="entry name" value="Rev_trsase/Diguanyl_cyclase"/>
</dbReference>
<dbReference type="EC" id="3.1.26.4" evidence="2"/>
<dbReference type="GO" id="GO:0004523">
    <property type="term" value="F:RNA-DNA hybrid ribonuclease activity"/>
    <property type="evidence" value="ECO:0007669"/>
    <property type="project" value="UniProtKB-EC"/>
</dbReference>
<dbReference type="Pfam" id="PF17917">
    <property type="entry name" value="RT_RNaseH"/>
    <property type="match status" value="1"/>
</dbReference>
<evidence type="ECO:0000256" key="4">
    <source>
        <dbReference type="ARBA" id="ARBA00022695"/>
    </source>
</evidence>
<dbReference type="GO" id="GO:0003964">
    <property type="term" value="F:RNA-directed DNA polymerase activity"/>
    <property type="evidence" value="ECO:0007669"/>
    <property type="project" value="UniProtKB-KW"/>
</dbReference>
<evidence type="ECO:0000256" key="8">
    <source>
        <dbReference type="ARBA" id="ARBA00022918"/>
    </source>
</evidence>
<sequence length="259" mass="29210">MYLDDVLVHPSDFQQALSNLTDVLAAIRQAGLRLNPKKCQLLRSETAFLGHIVSERAGVATDPSKVAAVRDWPVPGNVGELRSFLGLASYYRRFVWDFATLASPLHRLTDKCRQCGRRGRPFIVDTDASNTGVGAVLSQEDEDGERVVAYYSRALGKAERNYCITRQELLAVVRALHHFRPYLQGTHFLPRTDHASLTWLLNFKDPEGQVARWLEQLQGYDFEIRHRAGRFMGTQTLYRAGRAQPRSVATVAAKRNGTR</sequence>
<comment type="similarity">
    <text evidence="1">Belongs to the beta type-B retroviral polymerase family. HERV class-II K(HML-2) pol subfamily.</text>
</comment>
<proteinExistence type="inferred from homology"/>
<evidence type="ECO:0000256" key="7">
    <source>
        <dbReference type="ARBA" id="ARBA00022801"/>
    </source>
</evidence>
<evidence type="ECO:0000313" key="11">
    <source>
        <dbReference type="Proteomes" id="UP001152622"/>
    </source>
</evidence>
<evidence type="ECO:0000259" key="9">
    <source>
        <dbReference type="PROSITE" id="PS50878"/>
    </source>
</evidence>
<dbReference type="EMBL" id="JAINUF010000022">
    <property type="protein sequence ID" value="KAJ8333835.1"/>
    <property type="molecule type" value="Genomic_DNA"/>
</dbReference>
<dbReference type="OrthoDB" id="6761011at2759"/>
<keyword evidence="3" id="KW-0808">Transferase</keyword>
<dbReference type="FunFam" id="3.10.20.370:FF:000001">
    <property type="entry name" value="Retrovirus-related Pol polyprotein from transposon 17.6-like protein"/>
    <property type="match status" value="1"/>
</dbReference>
<protein>
    <recommendedName>
        <fullName evidence="2">ribonuclease H</fullName>
        <ecNumber evidence="2">3.1.26.4</ecNumber>
    </recommendedName>
</protein>
<gene>
    <name evidence="10" type="ORF">SKAU_G00411540</name>
</gene>
<dbReference type="Pfam" id="PF00078">
    <property type="entry name" value="RVT_1"/>
    <property type="match status" value="1"/>
</dbReference>
<keyword evidence="5" id="KW-0540">Nuclease</keyword>
<accession>A0A9Q1E7W0</accession>
<keyword evidence="11" id="KW-1185">Reference proteome</keyword>
<dbReference type="InterPro" id="IPR041373">
    <property type="entry name" value="RT_RNaseH"/>
</dbReference>
<dbReference type="CDD" id="cd09274">
    <property type="entry name" value="RNase_HI_RT_Ty3"/>
    <property type="match status" value="1"/>
</dbReference>
<evidence type="ECO:0000256" key="2">
    <source>
        <dbReference type="ARBA" id="ARBA00012180"/>
    </source>
</evidence>
<keyword evidence="6" id="KW-0255">Endonuclease</keyword>
<evidence type="ECO:0000256" key="6">
    <source>
        <dbReference type="ARBA" id="ARBA00022759"/>
    </source>
</evidence>
<name>A0A9Q1E7W0_SYNKA</name>
<evidence type="ECO:0000256" key="5">
    <source>
        <dbReference type="ARBA" id="ARBA00022722"/>
    </source>
</evidence>
<dbReference type="SUPFAM" id="SSF56672">
    <property type="entry name" value="DNA/RNA polymerases"/>
    <property type="match status" value="1"/>
</dbReference>
<organism evidence="10 11">
    <name type="scientific">Synaphobranchus kaupii</name>
    <name type="common">Kaup's arrowtooth eel</name>
    <dbReference type="NCBI Taxonomy" id="118154"/>
    <lineage>
        <taxon>Eukaryota</taxon>
        <taxon>Metazoa</taxon>
        <taxon>Chordata</taxon>
        <taxon>Craniata</taxon>
        <taxon>Vertebrata</taxon>
        <taxon>Euteleostomi</taxon>
        <taxon>Actinopterygii</taxon>
        <taxon>Neopterygii</taxon>
        <taxon>Teleostei</taxon>
        <taxon>Anguilliformes</taxon>
        <taxon>Synaphobranchidae</taxon>
        <taxon>Synaphobranchus</taxon>
    </lineage>
</organism>
<evidence type="ECO:0000256" key="3">
    <source>
        <dbReference type="ARBA" id="ARBA00022679"/>
    </source>
</evidence>
<dbReference type="Gene3D" id="3.30.70.270">
    <property type="match status" value="2"/>
</dbReference>
<dbReference type="PANTHER" id="PTHR37984">
    <property type="entry name" value="PROTEIN CBG26694"/>
    <property type="match status" value="1"/>
</dbReference>
<evidence type="ECO:0000256" key="1">
    <source>
        <dbReference type="ARBA" id="ARBA00010879"/>
    </source>
</evidence>
<keyword evidence="4" id="KW-0548">Nucleotidyltransferase</keyword>
<keyword evidence="8" id="KW-0695">RNA-directed DNA polymerase</keyword>
<dbReference type="PANTHER" id="PTHR37984:SF5">
    <property type="entry name" value="PROTEIN NYNRIN-LIKE"/>
    <property type="match status" value="1"/>
</dbReference>
<dbReference type="InterPro" id="IPR000477">
    <property type="entry name" value="RT_dom"/>
</dbReference>
<evidence type="ECO:0000313" key="10">
    <source>
        <dbReference type="EMBL" id="KAJ8333835.1"/>
    </source>
</evidence>
<dbReference type="InterPro" id="IPR050951">
    <property type="entry name" value="Retrovirus_Pol_polyprotein"/>
</dbReference>
<comment type="caution">
    <text evidence="10">The sequence shown here is derived from an EMBL/GenBank/DDBJ whole genome shotgun (WGS) entry which is preliminary data.</text>
</comment>
<dbReference type="Proteomes" id="UP001152622">
    <property type="component" value="Chromosome 22"/>
</dbReference>